<keyword evidence="1" id="KW-0677">Repeat</keyword>
<feature type="domain" description="Nucleotide exchange factor Fes1" evidence="3">
    <location>
        <begin position="13"/>
        <end position="110"/>
    </location>
</feature>
<sequence length="377" mass="42312">MASGGEPSWAWLGLLKWSLSYSDGTRPSSETMKPLSPEDKAFLEEVMKDGIINEGERMKTILAELADTLEVLKAKAEGKQVGEEKKELSDEEMAERMRELRDIVEQIDYARAFMSLGGLTFLLGCAAEQGVVPTPFRASCLAVLATMCQNNPPVQLNMLEKGSIVALSDLYFSELEYEKNVLKEERSAHSNLRTRLVQAFSCSVRNHEIAEDLFCRNENAVRVIESGLASASPLALQKRALFFFRALVTSDTCSRERMHIFARSLAHVCETRLTEDTDPELRELSLDLLTEILRQKKGVNTILDRRNDMVTMGIGRVSAIRALKGEEREYADVELKHWEDLITELARAEPDSDEQTNPEPLLIEAPKAVDNNETVSE</sequence>
<dbReference type="Gene3D" id="1.25.10.10">
    <property type="entry name" value="Leucine-rich Repeat Variant"/>
    <property type="match status" value="1"/>
</dbReference>
<dbReference type="PANTHER" id="PTHR19316:SF18">
    <property type="entry name" value="HSP70-BINDING PROTEIN 1"/>
    <property type="match status" value="1"/>
</dbReference>
<evidence type="ECO:0000259" key="3">
    <source>
        <dbReference type="Pfam" id="PF08609"/>
    </source>
</evidence>
<organism evidence="4">
    <name type="scientific">Attheya septentrionalis</name>
    <dbReference type="NCBI Taxonomy" id="420275"/>
    <lineage>
        <taxon>Eukaryota</taxon>
        <taxon>Sar</taxon>
        <taxon>Stramenopiles</taxon>
        <taxon>Ochrophyta</taxon>
        <taxon>Bacillariophyta</taxon>
        <taxon>Coscinodiscophyceae</taxon>
        <taxon>Chaetocerotophycidae</taxon>
        <taxon>Chaetocerotales</taxon>
        <taxon>Attheyaceae</taxon>
        <taxon>Attheya</taxon>
    </lineage>
</organism>
<gene>
    <name evidence="4" type="ORF">ASEP1449_LOCUS5700</name>
</gene>
<proteinExistence type="predicted"/>
<name>A0A7S2UD21_9STRA</name>
<dbReference type="GO" id="GO:0005783">
    <property type="term" value="C:endoplasmic reticulum"/>
    <property type="evidence" value="ECO:0007669"/>
    <property type="project" value="TreeGrafter"/>
</dbReference>
<evidence type="ECO:0000256" key="1">
    <source>
        <dbReference type="ARBA" id="ARBA00022737"/>
    </source>
</evidence>
<accession>A0A7S2UD21</accession>
<dbReference type="InterPro" id="IPR016024">
    <property type="entry name" value="ARM-type_fold"/>
</dbReference>
<dbReference type="InterPro" id="IPR011989">
    <property type="entry name" value="ARM-like"/>
</dbReference>
<dbReference type="GO" id="GO:0000774">
    <property type="term" value="F:adenyl-nucleotide exchange factor activity"/>
    <property type="evidence" value="ECO:0007669"/>
    <property type="project" value="TreeGrafter"/>
</dbReference>
<evidence type="ECO:0000256" key="2">
    <source>
        <dbReference type="SAM" id="MobiDB-lite"/>
    </source>
</evidence>
<dbReference type="SUPFAM" id="SSF48371">
    <property type="entry name" value="ARM repeat"/>
    <property type="match status" value="1"/>
</dbReference>
<dbReference type="EMBL" id="HBHQ01008528">
    <property type="protein sequence ID" value="CAD9813875.1"/>
    <property type="molecule type" value="Transcribed_RNA"/>
</dbReference>
<feature type="region of interest" description="Disordered" evidence="2">
    <location>
        <begin position="346"/>
        <end position="377"/>
    </location>
</feature>
<evidence type="ECO:0000313" key="4">
    <source>
        <dbReference type="EMBL" id="CAD9813875.1"/>
    </source>
</evidence>
<dbReference type="PANTHER" id="PTHR19316">
    <property type="entry name" value="PROTEIN FOLDING REGULATOR"/>
    <property type="match status" value="1"/>
</dbReference>
<reference evidence="4" key="1">
    <citation type="submission" date="2021-01" db="EMBL/GenBank/DDBJ databases">
        <authorList>
            <person name="Corre E."/>
            <person name="Pelletier E."/>
            <person name="Niang G."/>
            <person name="Scheremetjew M."/>
            <person name="Finn R."/>
            <person name="Kale V."/>
            <person name="Holt S."/>
            <person name="Cochrane G."/>
            <person name="Meng A."/>
            <person name="Brown T."/>
            <person name="Cohen L."/>
        </authorList>
    </citation>
    <scope>NUCLEOTIDE SEQUENCE</scope>
    <source>
        <strain evidence="4">CCMP2084</strain>
    </source>
</reference>
<protein>
    <recommendedName>
        <fullName evidence="3">Nucleotide exchange factor Fes1 domain-containing protein</fullName>
    </recommendedName>
</protein>
<dbReference type="InterPro" id="IPR050693">
    <property type="entry name" value="Hsp70_NEF-Inhibitors"/>
</dbReference>
<dbReference type="Pfam" id="PF08609">
    <property type="entry name" value="Fes1"/>
    <property type="match status" value="1"/>
</dbReference>
<dbReference type="AlphaFoldDB" id="A0A7S2UD21"/>
<dbReference type="InterPro" id="IPR013918">
    <property type="entry name" value="Nucleotide_exch_fac_Fes1"/>
</dbReference>